<dbReference type="KEGG" id="paun:MJA45_11715"/>
<dbReference type="Gene3D" id="2.40.50.90">
    <property type="match status" value="1"/>
</dbReference>
<dbReference type="Proteomes" id="UP001305702">
    <property type="component" value="Chromosome"/>
</dbReference>
<reference evidence="7 8" key="1">
    <citation type="submission" date="2022-02" db="EMBL/GenBank/DDBJ databases">
        <title>Paenibacillus sp. MBLB1776 Whole Genome Shotgun Sequencing.</title>
        <authorList>
            <person name="Hwang C.Y."/>
            <person name="Cho E.-S."/>
            <person name="Seo M.-J."/>
        </authorList>
    </citation>
    <scope>NUCLEOTIDE SEQUENCE [LARGE SCALE GENOMIC DNA]</scope>
    <source>
        <strain evidence="7 8">MBLB1776</strain>
    </source>
</reference>
<keyword evidence="1" id="KW-0540">Nuclease</keyword>
<proteinExistence type="predicted"/>
<dbReference type="InterPro" id="IPR035437">
    <property type="entry name" value="SNase_OB-fold_sf"/>
</dbReference>
<evidence type="ECO:0000256" key="2">
    <source>
        <dbReference type="ARBA" id="ARBA00022759"/>
    </source>
</evidence>
<evidence type="ECO:0000256" key="1">
    <source>
        <dbReference type="ARBA" id="ARBA00022722"/>
    </source>
</evidence>
<dbReference type="InterPro" id="IPR016071">
    <property type="entry name" value="Staphylococal_nuclease_OB-fold"/>
</dbReference>
<keyword evidence="5" id="KW-0732">Signal</keyword>
<dbReference type="PROSITE" id="PS50830">
    <property type="entry name" value="TNASE_3"/>
    <property type="match status" value="1"/>
</dbReference>
<evidence type="ECO:0000313" key="8">
    <source>
        <dbReference type="Proteomes" id="UP001305702"/>
    </source>
</evidence>
<evidence type="ECO:0000256" key="3">
    <source>
        <dbReference type="ARBA" id="ARBA00022801"/>
    </source>
</evidence>
<evidence type="ECO:0000259" key="6">
    <source>
        <dbReference type="PROSITE" id="PS50830"/>
    </source>
</evidence>
<gene>
    <name evidence="7" type="ORF">MJA45_11715</name>
</gene>
<dbReference type="GO" id="GO:0016787">
    <property type="term" value="F:hydrolase activity"/>
    <property type="evidence" value="ECO:0007669"/>
    <property type="project" value="UniProtKB-KW"/>
</dbReference>
<feature type="domain" description="TNase-like" evidence="6">
    <location>
        <begin position="44"/>
        <end position="171"/>
    </location>
</feature>
<dbReference type="PANTHER" id="PTHR12302">
    <property type="entry name" value="EBNA2 BINDING PROTEIN P100"/>
    <property type="match status" value="1"/>
</dbReference>
<feature type="compositionally biased region" description="Low complexity" evidence="4">
    <location>
        <begin position="176"/>
        <end position="188"/>
    </location>
</feature>
<evidence type="ECO:0000256" key="4">
    <source>
        <dbReference type="SAM" id="MobiDB-lite"/>
    </source>
</evidence>
<organism evidence="7 8">
    <name type="scientific">Paenibacillus aurantius</name>
    <dbReference type="NCBI Taxonomy" id="2918900"/>
    <lineage>
        <taxon>Bacteria</taxon>
        <taxon>Bacillati</taxon>
        <taxon>Bacillota</taxon>
        <taxon>Bacilli</taxon>
        <taxon>Bacillales</taxon>
        <taxon>Paenibacillaceae</taxon>
        <taxon>Paenibacillus</taxon>
    </lineage>
</organism>
<evidence type="ECO:0000256" key="5">
    <source>
        <dbReference type="SAM" id="SignalP"/>
    </source>
</evidence>
<dbReference type="GO" id="GO:0004519">
    <property type="term" value="F:endonuclease activity"/>
    <property type="evidence" value="ECO:0007669"/>
    <property type="project" value="UniProtKB-KW"/>
</dbReference>
<keyword evidence="8" id="KW-1185">Reference proteome</keyword>
<dbReference type="SMART" id="SM00318">
    <property type="entry name" value="SNc"/>
    <property type="match status" value="1"/>
</dbReference>
<feature type="region of interest" description="Disordered" evidence="4">
    <location>
        <begin position="165"/>
        <end position="194"/>
    </location>
</feature>
<name>A0AA96RJU3_9BACL</name>
<keyword evidence="2" id="KW-0255">Endonuclease</keyword>
<accession>A0AA96RJU3</accession>
<feature type="signal peptide" evidence="5">
    <location>
        <begin position="1"/>
        <end position="21"/>
    </location>
</feature>
<dbReference type="SUPFAM" id="SSF50199">
    <property type="entry name" value="Staphylococcal nuclease"/>
    <property type="match status" value="1"/>
</dbReference>
<sequence length="239" mass="26242">MMKFLLMLLSLLILSAGCSPAPGKPDHDFVSSLYKDYPALKDRRYSVEKVQRVVDGDTFVTGTGEKVRLIGVNTPESLGTVQPFGKEASAYTKKQLAGKTVYLFSDAGNTDKYGRLLRYVFLEGEALMYNEKLVREGYANPMTVPPNVLYADRFVQAEKDARSQKKGLWGKHASDGSKPSSAVSSGSSCEDPQIKGNINSKNEKIYHLPGTAYYDKTVPEALFCTESEARKAGFRKAGG</sequence>
<dbReference type="PROSITE" id="PS51257">
    <property type="entry name" value="PROKAR_LIPOPROTEIN"/>
    <property type="match status" value="1"/>
</dbReference>
<dbReference type="AlphaFoldDB" id="A0AA96RJU3"/>
<dbReference type="Pfam" id="PF00565">
    <property type="entry name" value="SNase"/>
    <property type="match status" value="1"/>
</dbReference>
<keyword evidence="3" id="KW-0378">Hydrolase</keyword>
<evidence type="ECO:0000313" key="7">
    <source>
        <dbReference type="EMBL" id="WNQ13649.1"/>
    </source>
</evidence>
<dbReference type="RefSeq" id="WP_315607432.1">
    <property type="nucleotide sequence ID" value="NZ_CP130318.1"/>
</dbReference>
<dbReference type="EMBL" id="CP130318">
    <property type="protein sequence ID" value="WNQ13649.1"/>
    <property type="molecule type" value="Genomic_DNA"/>
</dbReference>
<feature type="chain" id="PRO_5041655172" evidence="5">
    <location>
        <begin position="22"/>
        <end position="239"/>
    </location>
</feature>
<dbReference type="PANTHER" id="PTHR12302:SF3">
    <property type="entry name" value="SERINE_THREONINE-PROTEIN KINASE 31"/>
    <property type="match status" value="1"/>
</dbReference>
<protein>
    <submittedName>
        <fullName evidence="7">Thermonuclease family protein</fullName>
    </submittedName>
</protein>